<accession>A0A558A271</accession>
<keyword evidence="5" id="KW-0732">Signal</keyword>
<keyword evidence="1" id="KW-0645">Protease</keyword>
<keyword evidence="8" id="KW-1185">Reference proteome</keyword>
<keyword evidence="3" id="KW-0720">Serine protease</keyword>
<evidence type="ECO:0000313" key="8">
    <source>
        <dbReference type="Proteomes" id="UP000318578"/>
    </source>
</evidence>
<dbReference type="InterPro" id="IPR036852">
    <property type="entry name" value="Peptidase_S8/S53_dom_sf"/>
</dbReference>
<dbReference type="PANTHER" id="PTHR14218:SF15">
    <property type="entry name" value="TRIPEPTIDYL-PEPTIDASE 1"/>
    <property type="match status" value="1"/>
</dbReference>
<feature type="region of interest" description="Disordered" evidence="4">
    <location>
        <begin position="282"/>
        <end position="301"/>
    </location>
</feature>
<dbReference type="GO" id="GO:0004252">
    <property type="term" value="F:serine-type endopeptidase activity"/>
    <property type="evidence" value="ECO:0007669"/>
    <property type="project" value="InterPro"/>
</dbReference>
<feature type="chain" id="PRO_5022177265" evidence="5">
    <location>
        <begin position="30"/>
        <end position="435"/>
    </location>
</feature>
<feature type="domain" description="Peptidase S53" evidence="6">
    <location>
        <begin position="62"/>
        <end position="435"/>
    </location>
</feature>
<dbReference type="InterPro" id="IPR023828">
    <property type="entry name" value="Peptidase_S8_Ser-AS"/>
</dbReference>
<dbReference type="AlphaFoldDB" id="A0A558A271"/>
<keyword evidence="2" id="KW-0378">Hydrolase</keyword>
<sequence length="435" mass="43972">MRSPKLRSGLAVFAGMILTTALVSAPAAADQSRSGRFEPVCEGKLARVACQVQKLVGGSYEAPIGWGAQDLQQSHDIPATSPNAGTVAIIDVGAYPTLESDLGVYRAQYGLPPCTSASGCFRQLDFRGGPPLAPTAGADGAAVDEQIAVETALDVDMASAACPNCRIMEIQIPQSELPSTDQNGTVNYDGYAAAFGTAVQTAVAQGANAVSISYGLPGDDAMLHGPVAAQLAPHGVAVVASSGDSGFEANEYLWPQALPTVTAVGGTELVKQSDRYSEGAWSGAGSSCAPGAPPPLSQPGDVSTTCVGARAGVDVSAVADNLAIYVTYSPQTNHPLGWTVVAGTSASSPFVAGVYAASGSLARVLGPNLLYELDPAGFNDVTSGTNGGISNGRCLPPSGGVPADPKQTFDGRLCSAGAGWDGPTGRGTPHGLFRF</sequence>
<reference evidence="7 8" key="1">
    <citation type="submission" date="2019-07" db="EMBL/GenBank/DDBJ databases">
        <title>New species of Amycolatopsis and Streptomyces.</title>
        <authorList>
            <person name="Duangmal K."/>
            <person name="Teo W.F.A."/>
            <person name="Lipun K."/>
        </authorList>
    </citation>
    <scope>NUCLEOTIDE SEQUENCE [LARGE SCALE GENOMIC DNA]</scope>
    <source>
        <strain evidence="7 8">JCM 30562</strain>
    </source>
</reference>
<dbReference type="PANTHER" id="PTHR14218">
    <property type="entry name" value="PROTEASE S8 TRIPEPTIDYL PEPTIDASE I CLN2"/>
    <property type="match status" value="1"/>
</dbReference>
<comment type="caution">
    <text evidence="7">The sequence shown here is derived from an EMBL/GenBank/DDBJ whole genome shotgun (WGS) entry which is preliminary data.</text>
</comment>
<protein>
    <submittedName>
        <fullName evidence="7">S8 family serine peptidase</fullName>
    </submittedName>
</protein>
<dbReference type="PROSITE" id="PS00138">
    <property type="entry name" value="SUBTILASE_SER"/>
    <property type="match status" value="1"/>
</dbReference>
<gene>
    <name evidence="7" type="ORF">FNH06_28210</name>
</gene>
<dbReference type="GO" id="GO:0006508">
    <property type="term" value="P:proteolysis"/>
    <property type="evidence" value="ECO:0007669"/>
    <property type="project" value="UniProtKB-KW"/>
</dbReference>
<evidence type="ECO:0000256" key="3">
    <source>
        <dbReference type="ARBA" id="ARBA00022825"/>
    </source>
</evidence>
<evidence type="ECO:0000256" key="1">
    <source>
        <dbReference type="ARBA" id="ARBA00022670"/>
    </source>
</evidence>
<dbReference type="SUPFAM" id="SSF52743">
    <property type="entry name" value="Subtilisin-like"/>
    <property type="match status" value="1"/>
</dbReference>
<dbReference type="Gene3D" id="3.40.50.200">
    <property type="entry name" value="Peptidase S8/S53 domain"/>
    <property type="match status" value="1"/>
</dbReference>
<evidence type="ECO:0000256" key="4">
    <source>
        <dbReference type="SAM" id="MobiDB-lite"/>
    </source>
</evidence>
<name>A0A558A271_9PSEU</name>
<dbReference type="EMBL" id="VJZA01000062">
    <property type="protein sequence ID" value="TVT18357.1"/>
    <property type="molecule type" value="Genomic_DNA"/>
</dbReference>
<proteinExistence type="predicted"/>
<dbReference type="InterPro" id="IPR050819">
    <property type="entry name" value="Tripeptidyl-peptidase_I"/>
</dbReference>
<evidence type="ECO:0000256" key="5">
    <source>
        <dbReference type="SAM" id="SignalP"/>
    </source>
</evidence>
<dbReference type="InterPro" id="IPR030400">
    <property type="entry name" value="Sedolisin_dom"/>
</dbReference>
<organism evidence="7 8">
    <name type="scientific">Amycolatopsis acidiphila</name>
    <dbReference type="NCBI Taxonomy" id="715473"/>
    <lineage>
        <taxon>Bacteria</taxon>
        <taxon>Bacillati</taxon>
        <taxon>Actinomycetota</taxon>
        <taxon>Actinomycetes</taxon>
        <taxon>Pseudonocardiales</taxon>
        <taxon>Pseudonocardiaceae</taxon>
        <taxon>Amycolatopsis</taxon>
    </lineage>
</organism>
<dbReference type="OrthoDB" id="151889at2"/>
<dbReference type="InterPro" id="IPR000209">
    <property type="entry name" value="Peptidase_S8/S53_dom"/>
</dbReference>
<evidence type="ECO:0000256" key="2">
    <source>
        <dbReference type="ARBA" id="ARBA00022801"/>
    </source>
</evidence>
<dbReference type="Pfam" id="PF00082">
    <property type="entry name" value="Peptidase_S8"/>
    <property type="match status" value="1"/>
</dbReference>
<dbReference type="GO" id="GO:0008240">
    <property type="term" value="F:tripeptidyl-peptidase activity"/>
    <property type="evidence" value="ECO:0007669"/>
    <property type="project" value="TreeGrafter"/>
</dbReference>
<dbReference type="Proteomes" id="UP000318578">
    <property type="component" value="Unassembled WGS sequence"/>
</dbReference>
<feature type="signal peptide" evidence="5">
    <location>
        <begin position="1"/>
        <end position="29"/>
    </location>
</feature>
<evidence type="ECO:0000259" key="6">
    <source>
        <dbReference type="PROSITE" id="PS51695"/>
    </source>
</evidence>
<evidence type="ECO:0000313" key="7">
    <source>
        <dbReference type="EMBL" id="TVT18357.1"/>
    </source>
</evidence>
<dbReference type="PROSITE" id="PS51695">
    <property type="entry name" value="SEDOLISIN"/>
    <property type="match status" value="1"/>
</dbReference>